<sequence>MRYSTVLNDSSSQAKPSDPIVDRLNPVDNPASDKERNDVKRDSLNGNMESASPLK</sequence>
<comment type="caution">
    <text evidence="2">The sequence shown here is derived from an EMBL/GenBank/DDBJ whole genome shotgun (WGS) entry which is preliminary data.</text>
</comment>
<evidence type="ECO:0000313" key="2">
    <source>
        <dbReference type="EMBL" id="GGA34798.1"/>
    </source>
</evidence>
<reference evidence="3" key="1">
    <citation type="journal article" date="2019" name="Int. J. Syst. Evol. Microbiol.">
        <title>The Global Catalogue of Microorganisms (GCM) 10K type strain sequencing project: providing services to taxonomists for standard genome sequencing and annotation.</title>
        <authorList>
            <consortium name="The Broad Institute Genomics Platform"/>
            <consortium name="The Broad Institute Genome Sequencing Center for Infectious Disease"/>
            <person name="Wu L."/>
            <person name="Ma J."/>
        </authorList>
    </citation>
    <scope>NUCLEOTIDE SEQUENCE [LARGE SCALE GENOMIC DNA]</scope>
    <source>
        <strain evidence="3">CGMCC 1.15044</strain>
    </source>
</reference>
<keyword evidence="3" id="KW-1185">Reference proteome</keyword>
<evidence type="ECO:0000256" key="1">
    <source>
        <dbReference type="SAM" id="MobiDB-lite"/>
    </source>
</evidence>
<evidence type="ECO:0000313" key="3">
    <source>
        <dbReference type="Proteomes" id="UP000609323"/>
    </source>
</evidence>
<dbReference type="EMBL" id="BMHF01000006">
    <property type="protein sequence ID" value="GGA34798.1"/>
    <property type="molecule type" value="Genomic_DNA"/>
</dbReference>
<gene>
    <name evidence="2" type="ORF">GCM10010917_20040</name>
</gene>
<accession>A0ABQ1G046</accession>
<name>A0ABQ1G046_9BACL</name>
<protein>
    <submittedName>
        <fullName evidence="2">Uncharacterized protein</fullName>
    </submittedName>
</protein>
<organism evidence="2 3">
    <name type="scientific">Paenibacillus physcomitrellae</name>
    <dbReference type="NCBI Taxonomy" id="1619311"/>
    <lineage>
        <taxon>Bacteria</taxon>
        <taxon>Bacillati</taxon>
        <taxon>Bacillota</taxon>
        <taxon>Bacilli</taxon>
        <taxon>Bacillales</taxon>
        <taxon>Paenibacillaceae</taxon>
        <taxon>Paenibacillus</taxon>
    </lineage>
</organism>
<proteinExistence type="predicted"/>
<feature type="region of interest" description="Disordered" evidence="1">
    <location>
        <begin position="1"/>
        <end position="55"/>
    </location>
</feature>
<feature type="compositionally biased region" description="Polar residues" evidence="1">
    <location>
        <begin position="44"/>
        <end position="55"/>
    </location>
</feature>
<feature type="compositionally biased region" description="Polar residues" evidence="1">
    <location>
        <begin position="1"/>
        <end position="15"/>
    </location>
</feature>
<feature type="compositionally biased region" description="Basic and acidic residues" evidence="1">
    <location>
        <begin position="31"/>
        <end position="43"/>
    </location>
</feature>
<dbReference type="Proteomes" id="UP000609323">
    <property type="component" value="Unassembled WGS sequence"/>
</dbReference>